<proteinExistence type="predicted"/>
<keyword evidence="3" id="KW-0378">Hydrolase</keyword>
<reference evidence="6 7" key="1">
    <citation type="submission" date="2022-03" db="EMBL/GenBank/DDBJ databases">
        <title>Chryseobacterium sp. isolated from particulate matters in swine house.</title>
        <authorList>
            <person name="Won M."/>
            <person name="Kim S.-J."/>
            <person name="Kwon S.-W."/>
        </authorList>
    </citation>
    <scope>NUCLEOTIDE SEQUENCE [LARGE SCALE GENOMIC DNA]</scope>
    <source>
        <strain evidence="6 7">SC2-2</strain>
    </source>
</reference>
<dbReference type="Gene3D" id="2.60.40.10">
    <property type="entry name" value="Immunoglobulins"/>
    <property type="match status" value="2"/>
</dbReference>
<dbReference type="PROSITE" id="PS51829">
    <property type="entry name" value="P_HOMO_B"/>
    <property type="match status" value="1"/>
</dbReference>
<gene>
    <name evidence="6" type="ORF">MTP09_10585</name>
</gene>
<dbReference type="Pfam" id="PF01483">
    <property type="entry name" value="P_proprotein"/>
    <property type="match status" value="1"/>
</dbReference>
<evidence type="ECO:0000313" key="7">
    <source>
        <dbReference type="Proteomes" id="UP000831460"/>
    </source>
</evidence>
<name>A0ABY4BRA4_9FLAO</name>
<evidence type="ECO:0000259" key="5">
    <source>
        <dbReference type="PROSITE" id="PS51829"/>
    </source>
</evidence>
<dbReference type="Gene3D" id="2.60.120.260">
    <property type="entry name" value="Galactose-binding domain-like"/>
    <property type="match status" value="1"/>
</dbReference>
<keyword evidence="7" id="KW-1185">Reference proteome</keyword>
<keyword evidence="2 4" id="KW-0732">Signal</keyword>
<dbReference type="InterPro" id="IPR002884">
    <property type="entry name" value="P_dom"/>
</dbReference>
<dbReference type="NCBIfam" id="TIGR04183">
    <property type="entry name" value="Por_Secre_tail"/>
    <property type="match status" value="1"/>
</dbReference>
<dbReference type="InterPro" id="IPR013783">
    <property type="entry name" value="Ig-like_fold"/>
</dbReference>
<dbReference type="RefSeq" id="WP_243548374.1">
    <property type="nucleotide sequence ID" value="NZ_CP094532.1"/>
</dbReference>
<dbReference type="InterPro" id="IPR008979">
    <property type="entry name" value="Galactose-bd-like_sf"/>
</dbReference>
<dbReference type="InterPro" id="IPR026444">
    <property type="entry name" value="Secre_tail"/>
</dbReference>
<evidence type="ECO:0000256" key="2">
    <source>
        <dbReference type="ARBA" id="ARBA00022729"/>
    </source>
</evidence>
<sequence length="966" mass="104350">MKTKFYRLLTLAAFLTVALFSAQDAKGPTFIGTADKMFVAPAISTLKNPEVFVSVEKEMKDRRFYKHEIVPGKDPQKTDDHFVLNRHELEGKIPGKTPSLVFDAAASTSQPTDPALAVGPDHVFVVFNTGFIIYDKNGTALTGQLTPSNIFGTNGCCDLTASYDHVAQRWVVSLLGNGAYVAVSKTSNPVTTQWNVYQYSAVNDYQKLSVWSDGYYMTDNTSSTNKIYAFEREKMLAGDPAAKILAFPLPGIVTSGFFSPQFLTLSDTNAPSPGNVPVVYMQDDAWSGVSQDHIKLWNLNVNWATPASSTISQPVQINIQPFIGVFDGGSFYNLVQPNGGATIDALQATIMNQAQFRKFATHNSAVFNFVVDTDASAAKRAGIRWIELRQSGDGQPWSLYQEGTYTAAAGKHAWNASLIMDMQGNIGMGYTAMGGTANKFVGSYYTGRKANDPLGTMTIAETIIKEGNANIPGGRYGDYSKIDIDPSDNKTMWYDTEYMNNGRKNVIGVFKIAPNYLKDVGVVSIDTPVTGALTNAETVKVKIYNFGENPQSNIPVSFKVNGATIATETYTGTIAPAATVDYTFTAKANLSTEGQTYAIAAETSLAGDEDLTNNGITKNVTHVFQWDASMDEITAPVSGGFLNSQPIKVKVSNKGTQTITSLPVAYNVDGGSWVNETITTPIPAGGTFDYTFTAPFNFSQIKSYNVTAKTMLPNDSVPTNDEISKTVVNSACYTSTNNTQYPIGPGSGVVTNSVISQTGIGNITKVKVKVNLTHTWVGDVEMKLIGPDNTEVMLANRRGSSGDNYTNTIFDDDATTAISSGTPPFTGTFKPESPLSAFNGKPITGNWTLRITDKANGDGGQLLNWSLEPCSDAVLAVSQTDVDSNKVQVVNVGNNKFKVILKDKAITGNVNMNLYNGAGQQVLVKRLNKTTGEYSTEFDMSYAPKGLYIVKLSDGTNNFSKKILVK</sequence>
<protein>
    <submittedName>
        <fullName evidence="6">Proprotein convertase P-domain-containing protein</fullName>
    </submittedName>
</protein>
<evidence type="ECO:0000256" key="1">
    <source>
        <dbReference type="ARBA" id="ARBA00022670"/>
    </source>
</evidence>
<feature type="domain" description="P/Homo B" evidence="5">
    <location>
        <begin position="727"/>
        <end position="875"/>
    </location>
</feature>
<keyword evidence="1" id="KW-0645">Protease</keyword>
<feature type="signal peptide" evidence="4">
    <location>
        <begin position="1"/>
        <end position="22"/>
    </location>
</feature>
<organism evidence="6 7">
    <name type="scientific">Chryseobacterium suipulveris</name>
    <dbReference type="NCBI Taxonomy" id="2929800"/>
    <lineage>
        <taxon>Bacteria</taxon>
        <taxon>Pseudomonadati</taxon>
        <taxon>Bacteroidota</taxon>
        <taxon>Flavobacteriia</taxon>
        <taxon>Flavobacteriales</taxon>
        <taxon>Weeksellaceae</taxon>
        <taxon>Chryseobacterium group</taxon>
        <taxon>Chryseobacterium</taxon>
    </lineage>
</organism>
<accession>A0ABY4BRA4</accession>
<dbReference type="Pfam" id="PF18962">
    <property type="entry name" value="Por_Secre_tail"/>
    <property type="match status" value="1"/>
</dbReference>
<evidence type="ECO:0000256" key="3">
    <source>
        <dbReference type="ARBA" id="ARBA00022801"/>
    </source>
</evidence>
<dbReference type="EMBL" id="CP094532">
    <property type="protein sequence ID" value="UOE40351.1"/>
    <property type="molecule type" value="Genomic_DNA"/>
</dbReference>
<evidence type="ECO:0000313" key="6">
    <source>
        <dbReference type="EMBL" id="UOE40351.1"/>
    </source>
</evidence>
<evidence type="ECO:0000256" key="4">
    <source>
        <dbReference type="SAM" id="SignalP"/>
    </source>
</evidence>
<feature type="chain" id="PRO_5046132223" evidence="4">
    <location>
        <begin position="23"/>
        <end position="966"/>
    </location>
</feature>
<dbReference type="Proteomes" id="UP000831460">
    <property type="component" value="Chromosome"/>
</dbReference>
<dbReference type="SUPFAM" id="SSF49785">
    <property type="entry name" value="Galactose-binding domain-like"/>
    <property type="match status" value="1"/>
</dbReference>